<accession>A0A5B8YA26</accession>
<keyword evidence="2" id="KW-0732">Signal</keyword>
<protein>
    <recommendedName>
        <fullName evidence="5">Outer membrane protein beta-barrel domain-containing protein</fullName>
    </recommendedName>
</protein>
<evidence type="ECO:0008006" key="5">
    <source>
        <dbReference type="Google" id="ProtNLM"/>
    </source>
</evidence>
<keyword evidence="4" id="KW-1185">Reference proteome</keyword>
<dbReference type="AlphaFoldDB" id="A0A4Y6PYK1"/>
<sequence length="443" mass="47830">MKQTYSRYSLLVALAVMCLGLIGLVPRPATAQTGTVKVVVLDVPGGGSEMLANGIKALDNVKIERQDWFLKQIQGRGFQAKGIMKRPDDIKWLMKGAEIDYILYLTAKSDTAYEGRVVGPETGSHVHTFPIDRTPNGLSAAGARMVQREFEDFLAKKAQESMQAQQQQQQTAQVAQLDEEPSDDPNAVKKQAAQSKAAAKEKFSKDWLLVGVKGNGLRRDLHVAGFNEAVLSYTSAFYPGFSLELEAFPLGKSNPDMASVGFYGEYTHGFDSAQVPDDQGGQSAAPITHIDVEGGVLYQLGDALALKDSNEAKLNLGIGVRYNSFAVAENPALPSVSHTSLVLSSRVTRPAFSDKFMIRAGAKIMPFGVYGTGATLFGETSHTYGFGGDIGGLFQATEDIAFAFGYKFGLQRTVFTGTGEADFVDANAFELVQGFTGGLFYQY</sequence>
<feature type="chain" id="PRO_5030106695" description="Outer membrane protein beta-barrel domain-containing protein" evidence="2">
    <location>
        <begin position="32"/>
        <end position="443"/>
    </location>
</feature>
<dbReference type="OrthoDB" id="5483828at2"/>
<accession>A0A4Y6PYK1</accession>
<evidence type="ECO:0000313" key="4">
    <source>
        <dbReference type="Proteomes" id="UP000315995"/>
    </source>
</evidence>
<feature type="signal peptide" evidence="2">
    <location>
        <begin position="1"/>
        <end position="31"/>
    </location>
</feature>
<evidence type="ECO:0000313" key="3">
    <source>
        <dbReference type="EMBL" id="QDG53333.1"/>
    </source>
</evidence>
<feature type="compositionally biased region" description="Low complexity" evidence="1">
    <location>
        <begin position="160"/>
        <end position="176"/>
    </location>
</feature>
<feature type="region of interest" description="Disordered" evidence="1">
    <location>
        <begin position="160"/>
        <end position="195"/>
    </location>
</feature>
<proteinExistence type="predicted"/>
<name>A0A4Y6PYK1_PERCE</name>
<dbReference type="EMBL" id="CP041186">
    <property type="protein sequence ID" value="QDG53333.1"/>
    <property type="molecule type" value="Genomic_DNA"/>
</dbReference>
<dbReference type="RefSeq" id="WP_141199794.1">
    <property type="nucleotide sequence ID" value="NZ_CP041186.1"/>
</dbReference>
<reference evidence="3 4" key="1">
    <citation type="submission" date="2019-06" db="EMBL/GenBank/DDBJ databases">
        <title>Persicimonas caeni gen. nov., sp. nov., a predatory bacterium isolated from solar saltern.</title>
        <authorList>
            <person name="Wang S."/>
        </authorList>
    </citation>
    <scope>NUCLEOTIDE SEQUENCE [LARGE SCALE GENOMIC DNA]</scope>
    <source>
        <strain evidence="3 4">YN101</strain>
    </source>
</reference>
<gene>
    <name evidence="3" type="ORF">FIV42_22070</name>
</gene>
<evidence type="ECO:0000256" key="2">
    <source>
        <dbReference type="SAM" id="SignalP"/>
    </source>
</evidence>
<evidence type="ECO:0000256" key="1">
    <source>
        <dbReference type="SAM" id="MobiDB-lite"/>
    </source>
</evidence>
<organism evidence="3 4">
    <name type="scientific">Persicimonas caeni</name>
    <dbReference type="NCBI Taxonomy" id="2292766"/>
    <lineage>
        <taxon>Bacteria</taxon>
        <taxon>Deltaproteobacteria</taxon>
        <taxon>Bradymonadales</taxon>
        <taxon>Bradymonadaceae</taxon>
        <taxon>Persicimonas</taxon>
    </lineage>
</organism>
<dbReference type="Proteomes" id="UP000315995">
    <property type="component" value="Chromosome"/>
</dbReference>